<proteinExistence type="predicted"/>
<protein>
    <submittedName>
        <fullName evidence="2">Uncharacterized protein</fullName>
    </submittedName>
</protein>
<evidence type="ECO:0000313" key="3">
    <source>
        <dbReference type="Proteomes" id="UP000222531"/>
    </source>
</evidence>
<dbReference type="Proteomes" id="UP000222531">
    <property type="component" value="Unassembled WGS sequence"/>
</dbReference>
<accession>A0A2G1XIQ8</accession>
<sequence>MSGPTRIVVHPPTPSGGRWVTDGAETLGIAHGIADVIEFLTRDGVDLRDAELDDPDLIEWQGGGPGHWLP</sequence>
<dbReference type="OrthoDB" id="4255520at2"/>
<gene>
    <name evidence="2" type="ORF">BLA24_15310</name>
</gene>
<comment type="caution">
    <text evidence="2">The sequence shown here is derived from an EMBL/GenBank/DDBJ whole genome shotgun (WGS) entry which is preliminary data.</text>
</comment>
<organism evidence="2 3">
    <name type="scientific">Streptomyces cinnamoneus</name>
    <name type="common">Streptoverticillium cinnamoneum</name>
    <dbReference type="NCBI Taxonomy" id="53446"/>
    <lineage>
        <taxon>Bacteria</taxon>
        <taxon>Bacillati</taxon>
        <taxon>Actinomycetota</taxon>
        <taxon>Actinomycetes</taxon>
        <taxon>Kitasatosporales</taxon>
        <taxon>Streptomycetaceae</taxon>
        <taxon>Streptomyces</taxon>
        <taxon>Streptomyces cinnamoneus group</taxon>
    </lineage>
</organism>
<feature type="region of interest" description="Disordered" evidence="1">
    <location>
        <begin position="1"/>
        <end position="20"/>
    </location>
</feature>
<reference evidence="2 3" key="1">
    <citation type="journal article" date="2017" name="Biochemistry">
        <title>Identification of the Biosynthetic Pathway for the Antibiotic Bicyclomycin.</title>
        <authorList>
            <person name="Patteson J."/>
            <person name="Cai W."/>
            <person name="Johnson R.A."/>
            <person name="Santa Maria K."/>
            <person name="Li B."/>
        </authorList>
    </citation>
    <scope>NUCLEOTIDE SEQUENCE [LARGE SCALE GENOMIC DNA]</scope>
    <source>
        <strain evidence="2 3">ATCC 21532</strain>
    </source>
</reference>
<keyword evidence="3" id="KW-1185">Reference proteome</keyword>
<dbReference type="AlphaFoldDB" id="A0A2G1XIQ8"/>
<evidence type="ECO:0000313" key="2">
    <source>
        <dbReference type="EMBL" id="PHQ51138.1"/>
    </source>
</evidence>
<dbReference type="RefSeq" id="WP_099199510.1">
    <property type="nucleotide sequence ID" value="NZ_JBIRXA010000004.1"/>
</dbReference>
<name>A0A2G1XIQ8_STRCJ</name>
<dbReference type="EMBL" id="NHZO01000147">
    <property type="protein sequence ID" value="PHQ51138.1"/>
    <property type="molecule type" value="Genomic_DNA"/>
</dbReference>
<evidence type="ECO:0000256" key="1">
    <source>
        <dbReference type="SAM" id="MobiDB-lite"/>
    </source>
</evidence>